<dbReference type="AlphaFoldDB" id="A0AA96S0D5"/>
<dbReference type="InterPro" id="IPR029044">
    <property type="entry name" value="Nucleotide-diphossugar_trans"/>
</dbReference>
<evidence type="ECO:0000256" key="1">
    <source>
        <dbReference type="ARBA" id="ARBA00004323"/>
    </source>
</evidence>
<evidence type="ECO:0000256" key="5">
    <source>
        <dbReference type="ARBA" id="ARBA00022692"/>
    </source>
</evidence>
<comment type="subcellular location">
    <subcellularLocation>
        <location evidence="1 10">Golgi apparatus membrane</location>
        <topology evidence="1 10">Single-pass type II membrane protein</topology>
    </subcellularLocation>
</comment>
<dbReference type="SUPFAM" id="SSF53448">
    <property type="entry name" value="Nucleotide-diphospho-sugar transferases"/>
    <property type="match status" value="1"/>
</dbReference>
<evidence type="ECO:0000256" key="6">
    <source>
        <dbReference type="ARBA" id="ARBA00022968"/>
    </source>
</evidence>
<keyword evidence="9" id="KW-0472">Membrane</keyword>
<dbReference type="EC" id="2.4.1.-" evidence="10"/>
<feature type="region of interest" description="Disordered" evidence="11">
    <location>
        <begin position="57"/>
        <end position="112"/>
    </location>
</feature>
<proteinExistence type="evidence at transcript level"/>
<dbReference type="GO" id="GO:0000139">
    <property type="term" value="C:Golgi membrane"/>
    <property type="evidence" value="ECO:0007669"/>
    <property type="project" value="UniProtKB-SubCell"/>
</dbReference>
<dbReference type="Gene3D" id="3.90.550.50">
    <property type="match status" value="1"/>
</dbReference>
<accession>A0AA96S0D5</accession>
<evidence type="ECO:0000256" key="11">
    <source>
        <dbReference type="SAM" id="MobiDB-lite"/>
    </source>
</evidence>
<evidence type="ECO:0000256" key="3">
    <source>
        <dbReference type="ARBA" id="ARBA00022676"/>
    </source>
</evidence>
<feature type="compositionally biased region" description="Basic and acidic residues" evidence="11">
    <location>
        <begin position="99"/>
        <end position="112"/>
    </location>
</feature>
<dbReference type="PANTHER" id="PTHR11214:SF3">
    <property type="entry name" value="BETA-1,3-GALACTOSYLTRANSFERASE 6"/>
    <property type="match status" value="1"/>
</dbReference>
<dbReference type="Pfam" id="PF01762">
    <property type="entry name" value="Galactosyl_T"/>
    <property type="match status" value="1"/>
</dbReference>
<dbReference type="EMBL" id="OR460107">
    <property type="protein sequence ID" value="WNS50030.1"/>
    <property type="molecule type" value="mRNA"/>
</dbReference>
<evidence type="ECO:0000256" key="4">
    <source>
        <dbReference type="ARBA" id="ARBA00022679"/>
    </source>
</evidence>
<dbReference type="GO" id="GO:0016758">
    <property type="term" value="F:hexosyltransferase activity"/>
    <property type="evidence" value="ECO:0007669"/>
    <property type="project" value="InterPro"/>
</dbReference>
<organism evidence="12">
    <name type="scientific">Halisarca dujardinii</name>
    <name type="common">Dujardin's slime sponge</name>
    <dbReference type="NCBI Taxonomy" id="2583056"/>
    <lineage>
        <taxon>Eukaryota</taxon>
        <taxon>Metazoa</taxon>
        <taxon>Porifera</taxon>
        <taxon>Demospongiae</taxon>
        <taxon>Verongimorpha</taxon>
        <taxon>Chondrillida</taxon>
        <taxon>Halisarcidae</taxon>
        <taxon>Halisarca</taxon>
    </lineage>
</organism>
<protein>
    <recommendedName>
        <fullName evidence="10">Hexosyltransferase</fullName>
        <ecNumber evidence="10">2.4.1.-</ecNumber>
    </recommendedName>
</protein>
<evidence type="ECO:0000256" key="8">
    <source>
        <dbReference type="ARBA" id="ARBA00023034"/>
    </source>
</evidence>
<evidence type="ECO:0000256" key="2">
    <source>
        <dbReference type="ARBA" id="ARBA00008661"/>
    </source>
</evidence>
<keyword evidence="3 10" id="KW-0328">Glycosyltransferase</keyword>
<evidence type="ECO:0000256" key="9">
    <source>
        <dbReference type="ARBA" id="ARBA00023136"/>
    </source>
</evidence>
<keyword evidence="6" id="KW-0735">Signal-anchor</keyword>
<feature type="compositionally biased region" description="Low complexity" evidence="11">
    <location>
        <begin position="82"/>
        <end position="97"/>
    </location>
</feature>
<evidence type="ECO:0000256" key="7">
    <source>
        <dbReference type="ARBA" id="ARBA00022989"/>
    </source>
</evidence>
<evidence type="ECO:0000313" key="12">
    <source>
        <dbReference type="EMBL" id="WNS50030.1"/>
    </source>
</evidence>
<keyword evidence="4" id="KW-0808">Transferase</keyword>
<dbReference type="InterPro" id="IPR002659">
    <property type="entry name" value="Glyco_trans_31"/>
</dbReference>
<comment type="similarity">
    <text evidence="2 10">Belongs to the glycosyltransferase 31 family.</text>
</comment>
<dbReference type="PANTHER" id="PTHR11214">
    <property type="entry name" value="BETA-1,3-N-ACETYLGLUCOSAMINYLTRANSFERASE"/>
    <property type="match status" value="1"/>
</dbReference>
<evidence type="ECO:0000256" key="10">
    <source>
        <dbReference type="RuleBase" id="RU363063"/>
    </source>
</evidence>
<name>A0AA96S0D5_HALDU</name>
<keyword evidence="7" id="KW-1133">Transmembrane helix</keyword>
<sequence length="367" mass="42157">MLKKGLDKWSLKTLIATSVIILCLTNIILLTTSLAKSCDRLYCKLQAQRVRCQLTSEQQQVVPKPTQPDEDTKCNSTTTTQNPSPASVNVNSTSTTSKGHSERDEEENQQLHRQLEETEVTQVILQVIIFSRPTSYSLRNACRATWMNSYIRNPAVNFKFAIGTGHLDRKSNESLNKEASVHKDVIFFEGHNESYGKQCVEKLILSLNWVSENAKAKYFLKTDDDCYVRIGYILTLLKIRELITNQVFLMGTIAKFLIPQRDGKWAEDNWKLTHFYPPFAYGSGYILPVSLVKRISADNRSSPLRRLRNEDVTLGVWLLPYDLQYVNIKRFQKVDHAICPYDSKQIAFFHYSQSPTFMYKAHECLPP</sequence>
<keyword evidence="8 10" id="KW-0333">Golgi apparatus</keyword>
<keyword evidence="5" id="KW-0812">Transmembrane</keyword>
<reference evidence="12" key="1">
    <citation type="submission" date="2023-08" db="EMBL/GenBank/DDBJ databases">
        <authorList>
            <person name="Adameyko K."/>
            <person name="Kravchuk O."/>
            <person name="Lyupina Y."/>
        </authorList>
    </citation>
    <scope>NUCLEOTIDE SEQUENCE</scope>
</reference>